<comment type="subcellular location">
    <subcellularLocation>
        <location evidence="1">Endoplasmic reticulum membrane</location>
        <topology evidence="1">Single-pass membrane protein</topology>
    </subcellularLocation>
</comment>
<accession>A0A7N2LKS1</accession>
<dbReference type="GO" id="GO:0030968">
    <property type="term" value="P:endoplasmic reticulum unfolded protein response"/>
    <property type="evidence" value="ECO:0007669"/>
    <property type="project" value="TreeGrafter"/>
</dbReference>
<proteinExistence type="inferred from homology"/>
<evidence type="ECO:0000256" key="3">
    <source>
        <dbReference type="ARBA" id="ARBA00022692"/>
    </source>
</evidence>
<dbReference type="EMBL" id="LRBV02000004">
    <property type="status" value="NOT_ANNOTATED_CDS"/>
    <property type="molecule type" value="Genomic_DNA"/>
</dbReference>
<feature type="transmembrane region" description="Helical" evidence="7">
    <location>
        <begin position="38"/>
        <end position="60"/>
    </location>
</feature>
<dbReference type="PANTHER" id="PTHR15601:SF35">
    <property type="entry name" value="OS07G0583000 PROTEIN"/>
    <property type="match status" value="1"/>
</dbReference>
<evidence type="ECO:0000256" key="7">
    <source>
        <dbReference type="SAM" id="Phobius"/>
    </source>
</evidence>
<evidence type="ECO:0000256" key="5">
    <source>
        <dbReference type="ARBA" id="ARBA00022989"/>
    </source>
</evidence>
<evidence type="ECO:0000256" key="1">
    <source>
        <dbReference type="ARBA" id="ARBA00004389"/>
    </source>
</evidence>
<keyword evidence="3 7" id="KW-0812">Transmembrane</keyword>
<dbReference type="EnsemblPlants" id="QL04p080494:mrna">
    <property type="protein sequence ID" value="QL04p080494:mrna"/>
    <property type="gene ID" value="QL04p080494"/>
</dbReference>
<evidence type="ECO:0000313" key="9">
    <source>
        <dbReference type="Proteomes" id="UP000594261"/>
    </source>
</evidence>
<name>A0A7N2LKS1_QUELO</name>
<dbReference type="AlphaFoldDB" id="A0A7N2LKS1"/>
<dbReference type="Proteomes" id="UP000594261">
    <property type="component" value="Chromosome 4"/>
</dbReference>
<evidence type="ECO:0000313" key="8">
    <source>
        <dbReference type="EnsemblPlants" id="QL04p080494:mrna"/>
    </source>
</evidence>
<sequence>MVIESASDFFTSRLTKKERKGTIGSEVLSDLSLPDYSLYFFNLFFFIREFAFNSIGFVYLEAGMRGKWNNIDSECRSRNWETKPTGLTRPISTTSRHLADGKVERFDKNIMKRGAVPETTAKKGKDYPVGPVLHCDSGNSKIGCIANAHNLLSLPSLLLSA</sequence>
<evidence type="ECO:0000256" key="4">
    <source>
        <dbReference type="ARBA" id="ARBA00022824"/>
    </source>
</evidence>
<reference evidence="8" key="2">
    <citation type="submission" date="2021-01" db="UniProtKB">
        <authorList>
            <consortium name="EnsemblPlants"/>
        </authorList>
    </citation>
    <scope>IDENTIFICATION</scope>
</reference>
<keyword evidence="9" id="KW-1185">Reference proteome</keyword>
<dbReference type="Pfam" id="PF06624">
    <property type="entry name" value="RAMP4"/>
    <property type="match status" value="1"/>
</dbReference>
<protein>
    <submittedName>
        <fullName evidence="8">Uncharacterized protein</fullName>
    </submittedName>
</protein>
<dbReference type="GO" id="GO:0005789">
    <property type="term" value="C:endoplasmic reticulum membrane"/>
    <property type="evidence" value="ECO:0007669"/>
    <property type="project" value="UniProtKB-SubCell"/>
</dbReference>
<evidence type="ECO:0000256" key="2">
    <source>
        <dbReference type="ARBA" id="ARBA00005500"/>
    </source>
</evidence>
<comment type="similarity">
    <text evidence="2">Belongs to the RAMP4 family.</text>
</comment>
<keyword evidence="6 7" id="KW-0472">Membrane</keyword>
<organism evidence="8 9">
    <name type="scientific">Quercus lobata</name>
    <name type="common">Valley oak</name>
    <dbReference type="NCBI Taxonomy" id="97700"/>
    <lineage>
        <taxon>Eukaryota</taxon>
        <taxon>Viridiplantae</taxon>
        <taxon>Streptophyta</taxon>
        <taxon>Embryophyta</taxon>
        <taxon>Tracheophyta</taxon>
        <taxon>Spermatophyta</taxon>
        <taxon>Magnoliopsida</taxon>
        <taxon>eudicotyledons</taxon>
        <taxon>Gunneridae</taxon>
        <taxon>Pentapetalae</taxon>
        <taxon>rosids</taxon>
        <taxon>fabids</taxon>
        <taxon>Fagales</taxon>
        <taxon>Fagaceae</taxon>
        <taxon>Quercus</taxon>
    </lineage>
</organism>
<dbReference type="InParanoid" id="A0A7N2LKS1"/>
<keyword evidence="5 7" id="KW-1133">Transmembrane helix</keyword>
<dbReference type="InterPro" id="IPR010580">
    <property type="entry name" value="ER_stress-assoc"/>
</dbReference>
<keyword evidence="4" id="KW-0256">Endoplasmic reticulum</keyword>
<evidence type="ECO:0000256" key="6">
    <source>
        <dbReference type="ARBA" id="ARBA00023136"/>
    </source>
</evidence>
<dbReference type="Gramene" id="QL04p080494:mrna">
    <property type="protein sequence ID" value="QL04p080494:mrna"/>
    <property type="gene ID" value="QL04p080494"/>
</dbReference>
<reference evidence="8 9" key="1">
    <citation type="journal article" date="2016" name="G3 (Bethesda)">
        <title>First Draft Assembly and Annotation of the Genome of a California Endemic Oak Quercus lobata Nee (Fagaceae).</title>
        <authorList>
            <person name="Sork V.L."/>
            <person name="Fitz-Gibbon S.T."/>
            <person name="Puiu D."/>
            <person name="Crepeau M."/>
            <person name="Gugger P.F."/>
            <person name="Sherman R."/>
            <person name="Stevens K."/>
            <person name="Langley C.H."/>
            <person name="Pellegrini M."/>
            <person name="Salzberg S.L."/>
        </authorList>
    </citation>
    <scope>NUCLEOTIDE SEQUENCE [LARGE SCALE GENOMIC DNA]</scope>
    <source>
        <strain evidence="8 9">cv. SW786</strain>
    </source>
</reference>
<dbReference type="PANTHER" id="PTHR15601">
    <property type="entry name" value="STRESS ASSOCIATED ENDOPLASMIC RETICULUM PROTEIN SERP1/RAMP4"/>
    <property type="match status" value="1"/>
</dbReference>